<keyword evidence="1" id="KW-0812">Transmembrane</keyword>
<dbReference type="PROSITE" id="PS51257">
    <property type="entry name" value="PROKAR_LIPOPROTEIN"/>
    <property type="match status" value="1"/>
</dbReference>
<keyword evidence="1" id="KW-1133">Transmembrane helix</keyword>
<evidence type="ECO:0000313" key="4">
    <source>
        <dbReference type="EMBL" id="UXX79938.1"/>
    </source>
</evidence>
<feature type="transmembrane region" description="Helical" evidence="1">
    <location>
        <begin position="269"/>
        <end position="289"/>
    </location>
</feature>
<evidence type="ECO:0000259" key="3">
    <source>
        <dbReference type="PROSITE" id="PS50043"/>
    </source>
</evidence>
<organism evidence="4 5">
    <name type="scientific">Reichenbachiella carrageenanivorans</name>
    <dbReference type="NCBI Taxonomy" id="2979869"/>
    <lineage>
        <taxon>Bacteria</taxon>
        <taxon>Pseudomonadati</taxon>
        <taxon>Bacteroidota</taxon>
        <taxon>Cytophagia</taxon>
        <taxon>Cytophagales</taxon>
        <taxon>Reichenbachiellaceae</taxon>
        <taxon>Reichenbachiella</taxon>
    </lineage>
</organism>
<feature type="domain" description="HTH luxR-type" evidence="3">
    <location>
        <begin position="441"/>
        <end position="505"/>
    </location>
</feature>
<dbReference type="InterPro" id="IPR016032">
    <property type="entry name" value="Sig_transdc_resp-reg_C-effctor"/>
</dbReference>
<feature type="transmembrane region" description="Helical" evidence="1">
    <location>
        <begin position="295"/>
        <end position="317"/>
    </location>
</feature>
<dbReference type="Pfam" id="PF00196">
    <property type="entry name" value="GerE"/>
    <property type="match status" value="1"/>
</dbReference>
<dbReference type="InterPro" id="IPR011622">
    <property type="entry name" value="7TMR_DISM_rcpt_extracell_dom2"/>
</dbReference>
<feature type="transmembrane region" description="Helical" evidence="1">
    <location>
        <begin position="203"/>
        <end position="225"/>
    </location>
</feature>
<dbReference type="Gene3D" id="1.10.10.10">
    <property type="entry name" value="Winged helix-like DNA-binding domain superfamily/Winged helix DNA-binding domain"/>
    <property type="match status" value="1"/>
</dbReference>
<dbReference type="SMART" id="SM00421">
    <property type="entry name" value="HTH_LUXR"/>
    <property type="match status" value="1"/>
</dbReference>
<feature type="transmembrane region" description="Helical" evidence="1">
    <location>
        <begin position="329"/>
        <end position="353"/>
    </location>
</feature>
<evidence type="ECO:0000313" key="5">
    <source>
        <dbReference type="Proteomes" id="UP001062165"/>
    </source>
</evidence>
<name>A0ABY6D492_9BACT</name>
<dbReference type="Pfam" id="PF07696">
    <property type="entry name" value="7TMR-DISMED2"/>
    <property type="match status" value="1"/>
</dbReference>
<dbReference type="Proteomes" id="UP001062165">
    <property type="component" value="Chromosome"/>
</dbReference>
<feature type="signal peptide" evidence="2">
    <location>
        <begin position="1"/>
        <end position="23"/>
    </location>
</feature>
<dbReference type="Pfam" id="PF07695">
    <property type="entry name" value="7TMR-DISM_7TM"/>
    <property type="match status" value="1"/>
</dbReference>
<dbReference type="InterPro" id="IPR000792">
    <property type="entry name" value="Tscrpt_reg_LuxR_C"/>
</dbReference>
<feature type="chain" id="PRO_5046368709" evidence="2">
    <location>
        <begin position="24"/>
        <end position="505"/>
    </location>
</feature>
<protein>
    <submittedName>
        <fullName evidence="4">LuxR C-terminal-related transcriptional regulator</fullName>
    </submittedName>
</protein>
<evidence type="ECO:0000256" key="1">
    <source>
        <dbReference type="SAM" id="Phobius"/>
    </source>
</evidence>
<proteinExistence type="predicted"/>
<feature type="transmembrane region" description="Helical" evidence="1">
    <location>
        <begin position="237"/>
        <end position="257"/>
    </location>
</feature>
<dbReference type="CDD" id="cd06170">
    <property type="entry name" value="LuxR_C_like"/>
    <property type="match status" value="1"/>
</dbReference>
<keyword evidence="1" id="KW-0472">Membrane</keyword>
<dbReference type="Gene3D" id="2.60.40.2380">
    <property type="match status" value="1"/>
</dbReference>
<feature type="transmembrane region" description="Helical" evidence="1">
    <location>
        <begin position="175"/>
        <end position="196"/>
    </location>
</feature>
<reference evidence="4" key="1">
    <citation type="submission" date="2022-10" db="EMBL/GenBank/DDBJ databases">
        <title>Comparative genomics and taxonomic characterization of three novel marine species of genus Reichenbachiella exhibiting antioxidant and polysaccharide degradation activities.</title>
        <authorList>
            <person name="Muhammad N."/>
            <person name="Lee Y.-J."/>
            <person name="Ko J."/>
            <person name="Kim S.-G."/>
        </authorList>
    </citation>
    <scope>NUCLEOTIDE SEQUENCE</scope>
    <source>
        <strain evidence="4">Wsw4-B4</strain>
    </source>
</reference>
<sequence length="505" mass="59395">MKKTKYIHLFFSLVGFLFFSSCSTEHPLNVDYSFEVAKDVEQSIDDFDRVKFESFDDLNLGFYRGNLWIKLEITNEENEDKSYMFVSNDRFNRNYVFYKLDTLSHSLKLVNQIKDTLRHDYRTFNNPNPNLKIDLEANEHATYLITSTSDGRTKDATPKIISIESYFDFINESTIWSIVFYGIIICLLLINIYQWTIYRKEIFLYYIFYIVSTLFVYLGIEGYLYGLRLDQMVLDHFIFVSVKLWALSLIMYTSKFLETQIVAPNYYKFIKVILVVVLGGILLYQFVFYHSSIQYLHYFENILSVLWLLLIIGILLFSAKSRWLELKYYLIPLACFIVFTVFGVVNVHLQIFAGNSFTYVKIGAIIELIGFTYFMRALIKRKLNQSEILEKTLKQKEELLASKASLVSVFKLIENTFSNEADWKSFKEKFERLNPNFISSLTTKYADLSKSEIRLLTLIRIGYSQKEIADILNIAPESVKKSRSRARRKLNLPDSVTLKEYLLKL</sequence>
<accession>A0ABY6D492</accession>
<evidence type="ECO:0000256" key="2">
    <source>
        <dbReference type="SAM" id="SignalP"/>
    </source>
</evidence>
<gene>
    <name evidence="4" type="ORF">N7E81_02310</name>
</gene>
<dbReference type="PROSITE" id="PS50043">
    <property type="entry name" value="HTH_LUXR_2"/>
    <property type="match status" value="1"/>
</dbReference>
<dbReference type="EMBL" id="CP106735">
    <property type="protein sequence ID" value="UXX79938.1"/>
    <property type="molecule type" value="Genomic_DNA"/>
</dbReference>
<dbReference type="RefSeq" id="WP_263051669.1">
    <property type="nucleotide sequence ID" value="NZ_CP106735.1"/>
</dbReference>
<dbReference type="SUPFAM" id="SSF46894">
    <property type="entry name" value="C-terminal effector domain of the bipartite response regulators"/>
    <property type="match status" value="1"/>
</dbReference>
<feature type="transmembrane region" description="Helical" evidence="1">
    <location>
        <begin position="359"/>
        <end position="379"/>
    </location>
</feature>
<dbReference type="InterPro" id="IPR011623">
    <property type="entry name" value="7TMR_DISM_rcpt_extracell_dom1"/>
</dbReference>
<dbReference type="InterPro" id="IPR036388">
    <property type="entry name" value="WH-like_DNA-bd_sf"/>
</dbReference>
<keyword evidence="2" id="KW-0732">Signal</keyword>
<keyword evidence="5" id="KW-1185">Reference proteome</keyword>